<sequence>MGPQFGTAAAHQGGRTTYRLTDGDGHTIVVLTGRRTGGATARVPTAPSAGVVGKGR</sequence>
<feature type="region of interest" description="Disordered" evidence="1">
    <location>
        <begin position="37"/>
        <end position="56"/>
    </location>
</feature>
<proteinExistence type="predicted"/>
<dbReference type="EMBL" id="LT985188">
    <property type="protein sequence ID" value="SPD87587.1"/>
    <property type="molecule type" value="Genomic_DNA"/>
</dbReference>
<evidence type="ECO:0000313" key="2">
    <source>
        <dbReference type="EMBL" id="SPD87587.1"/>
    </source>
</evidence>
<gene>
    <name evidence="2" type="ORF">MPLG2_2557</name>
</gene>
<organism evidence="2 3">
    <name type="scientific">Micropruina glycogenica</name>
    <dbReference type="NCBI Taxonomy" id="75385"/>
    <lineage>
        <taxon>Bacteria</taxon>
        <taxon>Bacillati</taxon>
        <taxon>Actinomycetota</taxon>
        <taxon>Actinomycetes</taxon>
        <taxon>Propionibacteriales</taxon>
        <taxon>Nocardioidaceae</taxon>
        <taxon>Micropruina</taxon>
    </lineage>
</organism>
<dbReference type="Proteomes" id="UP000238164">
    <property type="component" value="Chromosome 1"/>
</dbReference>
<accession>A0A2N9JJG0</accession>
<feature type="region of interest" description="Disordered" evidence="1">
    <location>
        <begin position="1"/>
        <end position="21"/>
    </location>
</feature>
<evidence type="ECO:0000256" key="1">
    <source>
        <dbReference type="SAM" id="MobiDB-lite"/>
    </source>
</evidence>
<reference evidence="2 3" key="1">
    <citation type="submission" date="2018-02" db="EMBL/GenBank/DDBJ databases">
        <authorList>
            <person name="Cohen D.B."/>
            <person name="Kent A.D."/>
        </authorList>
    </citation>
    <scope>NUCLEOTIDE SEQUENCE [LARGE SCALE GENOMIC DNA]</scope>
    <source>
        <strain evidence="2">1</strain>
    </source>
</reference>
<evidence type="ECO:0000313" key="3">
    <source>
        <dbReference type="Proteomes" id="UP000238164"/>
    </source>
</evidence>
<protein>
    <submittedName>
        <fullName evidence="2">Uncharacterized protein</fullName>
    </submittedName>
</protein>
<name>A0A2N9JJG0_9ACTN</name>
<keyword evidence="3" id="KW-1185">Reference proteome</keyword>
<dbReference type="KEGG" id="mgg:MPLG2_2557"/>
<dbReference type="AlphaFoldDB" id="A0A2N9JJG0"/>